<evidence type="ECO:0000313" key="2">
    <source>
        <dbReference type="EMBL" id="MFC2926662.1"/>
    </source>
</evidence>
<gene>
    <name evidence="2" type="ORF">ACFOOR_11145</name>
</gene>
<reference evidence="3" key="1">
    <citation type="journal article" date="2019" name="Int. J. Syst. Evol. Microbiol.">
        <title>The Global Catalogue of Microorganisms (GCM) 10K type strain sequencing project: providing services to taxonomists for standard genome sequencing and annotation.</title>
        <authorList>
            <consortium name="The Broad Institute Genomics Platform"/>
            <consortium name="The Broad Institute Genome Sequencing Center for Infectious Disease"/>
            <person name="Wu L."/>
            <person name="Ma J."/>
        </authorList>
    </citation>
    <scope>NUCLEOTIDE SEQUENCE [LARGE SCALE GENOMIC DNA]</scope>
    <source>
        <strain evidence="3">KCTC 52487</strain>
    </source>
</reference>
<dbReference type="Proteomes" id="UP001595379">
    <property type="component" value="Unassembled WGS sequence"/>
</dbReference>
<organism evidence="2 3">
    <name type="scientific">Hyphobacterium vulgare</name>
    <dbReference type="NCBI Taxonomy" id="1736751"/>
    <lineage>
        <taxon>Bacteria</taxon>
        <taxon>Pseudomonadati</taxon>
        <taxon>Pseudomonadota</taxon>
        <taxon>Alphaproteobacteria</taxon>
        <taxon>Maricaulales</taxon>
        <taxon>Maricaulaceae</taxon>
        <taxon>Hyphobacterium</taxon>
    </lineage>
</organism>
<protein>
    <submittedName>
        <fullName evidence="2">Uncharacterized protein</fullName>
    </submittedName>
</protein>
<evidence type="ECO:0000313" key="3">
    <source>
        <dbReference type="Proteomes" id="UP001595379"/>
    </source>
</evidence>
<keyword evidence="1" id="KW-1133">Transmembrane helix</keyword>
<comment type="caution">
    <text evidence="2">The sequence shown here is derived from an EMBL/GenBank/DDBJ whole genome shotgun (WGS) entry which is preliminary data.</text>
</comment>
<proteinExistence type="predicted"/>
<accession>A0ABV6ZZ40</accession>
<keyword evidence="3" id="KW-1185">Reference proteome</keyword>
<dbReference type="EMBL" id="JBHRSV010000020">
    <property type="protein sequence ID" value="MFC2926662.1"/>
    <property type="molecule type" value="Genomic_DNA"/>
</dbReference>
<keyword evidence="1" id="KW-0472">Membrane</keyword>
<feature type="transmembrane region" description="Helical" evidence="1">
    <location>
        <begin position="15"/>
        <end position="35"/>
    </location>
</feature>
<sequence length="250" mass="28600">MILSRITKAIREQNWFAVAIEFLIVILGVVIGFQVTEWAQARADAERETLMLTRLHGEAETNVRYFSQQVEARRDSDARRDVLIQSLLAGDFENVDPRELVGGIFSAGNLQEPTPSRVVYDEIVSAGLTSRIGDEAMRIALAEYWSEIDSLRTNNDRRREEALAFPRSIAAQDEFLEIDYDADHPLRRRYSIDPERAAQSEDFMDFVFFGNTRSRMLTIRWAEALDRAIALCEETARLTERPCEVPELAP</sequence>
<keyword evidence="1" id="KW-0812">Transmembrane</keyword>
<dbReference type="RefSeq" id="WP_343164702.1">
    <property type="nucleotide sequence ID" value="NZ_JBHRSV010000020.1"/>
</dbReference>
<name>A0ABV6ZZ40_9PROT</name>
<evidence type="ECO:0000256" key="1">
    <source>
        <dbReference type="SAM" id="Phobius"/>
    </source>
</evidence>